<comment type="similarity">
    <text evidence="1 3">Belongs to the class-III pyridoxal-phosphate-dependent aminotransferase family.</text>
</comment>
<dbReference type="AlphaFoldDB" id="A0AAU9VMT6"/>
<evidence type="ECO:0000256" key="1">
    <source>
        <dbReference type="ARBA" id="ARBA00008954"/>
    </source>
</evidence>
<dbReference type="InterPro" id="IPR015422">
    <property type="entry name" value="PyrdxlP-dep_Trfase_small"/>
</dbReference>
<evidence type="ECO:0000313" key="4">
    <source>
        <dbReference type="EMBL" id="CAH3031534.1"/>
    </source>
</evidence>
<comment type="caution">
    <text evidence="4">The sequence shown here is derived from an EMBL/GenBank/DDBJ whole genome shotgun (WGS) entry which is preliminary data.</text>
</comment>
<dbReference type="PROSITE" id="PS00600">
    <property type="entry name" value="AA_TRANSFER_CLASS_3"/>
    <property type="match status" value="1"/>
</dbReference>
<name>A0AAU9VMT6_9CNID</name>
<evidence type="ECO:0000256" key="3">
    <source>
        <dbReference type="RuleBase" id="RU003560"/>
    </source>
</evidence>
<dbReference type="GO" id="GO:0030170">
    <property type="term" value="F:pyridoxal phosphate binding"/>
    <property type="evidence" value="ECO:0007669"/>
    <property type="project" value="InterPro"/>
</dbReference>
<evidence type="ECO:0000313" key="5">
    <source>
        <dbReference type="Proteomes" id="UP001159428"/>
    </source>
</evidence>
<dbReference type="Proteomes" id="UP001159428">
    <property type="component" value="Unassembled WGS sequence"/>
</dbReference>
<evidence type="ECO:0008006" key="6">
    <source>
        <dbReference type="Google" id="ProtNLM"/>
    </source>
</evidence>
<reference evidence="4 5" key="1">
    <citation type="submission" date="2022-05" db="EMBL/GenBank/DDBJ databases">
        <authorList>
            <consortium name="Genoscope - CEA"/>
            <person name="William W."/>
        </authorList>
    </citation>
    <scope>NUCLEOTIDE SEQUENCE [LARGE SCALE GENOMIC DNA]</scope>
</reference>
<dbReference type="GO" id="GO:0008483">
    <property type="term" value="F:transaminase activity"/>
    <property type="evidence" value="ECO:0007669"/>
    <property type="project" value="InterPro"/>
</dbReference>
<accession>A0AAU9VMT6</accession>
<sequence>MSVAKRAKLDVPTNKTQEKLTNGYHCTNGTEGEKKCHGLSKEEIMGLRTAYIGKACEVHFKENPIKISYARGQYMYDEEDNQYLDCVNNVTHVGHCHPHVVKVCHEQMATLNTNNRFLYDIIVKYAQRLTATFPPELSQCHFVCTGSEANDLALRIARQHTGADDIVIVDRAYHGHTTALIDISPYKFRKLGEKGKKDYVHVSPTPDPYRGIFQGEATPELGEKYALEVKKLIDQAHRDGRKIAAFISESMQGCGGQVVYPPNYLKQVYKYVREAGGVCIADEVQVGFGRCGKHFWAFESQGVVPDIVTLGKPIGNGHPLALVVTRPELAESFAATGMSYFNTYGGNPVSCAVGNAVLDIIENENLQQHALETGDYLKNKLLQLQTKHRLIGEVRGMGLFIGVELVTDRTTKQPAAEEARRVIYMAKDKFVLLSADGPDHNVIKIKPPMCFTNTDADRVCSVLDEALSEIEESQGRRL</sequence>
<dbReference type="InterPro" id="IPR015424">
    <property type="entry name" value="PyrdxlP-dep_Trfase"/>
</dbReference>
<dbReference type="SUPFAM" id="SSF53383">
    <property type="entry name" value="PLP-dependent transferases"/>
    <property type="match status" value="1"/>
</dbReference>
<dbReference type="Pfam" id="PF00202">
    <property type="entry name" value="Aminotran_3"/>
    <property type="match status" value="1"/>
</dbReference>
<dbReference type="GO" id="GO:0005739">
    <property type="term" value="C:mitochondrion"/>
    <property type="evidence" value="ECO:0007669"/>
    <property type="project" value="TreeGrafter"/>
</dbReference>
<dbReference type="Gene3D" id="3.40.640.10">
    <property type="entry name" value="Type I PLP-dependent aspartate aminotransferase-like (Major domain)"/>
    <property type="match status" value="1"/>
</dbReference>
<dbReference type="Gene3D" id="3.90.1150.10">
    <property type="entry name" value="Aspartate Aminotransferase, domain 1"/>
    <property type="match status" value="1"/>
</dbReference>
<proteinExistence type="inferred from homology"/>
<organism evidence="4 5">
    <name type="scientific">Pocillopora meandrina</name>
    <dbReference type="NCBI Taxonomy" id="46732"/>
    <lineage>
        <taxon>Eukaryota</taxon>
        <taxon>Metazoa</taxon>
        <taxon>Cnidaria</taxon>
        <taxon>Anthozoa</taxon>
        <taxon>Hexacorallia</taxon>
        <taxon>Scleractinia</taxon>
        <taxon>Astrocoeniina</taxon>
        <taxon>Pocilloporidae</taxon>
        <taxon>Pocillopora</taxon>
    </lineage>
</organism>
<keyword evidence="2 3" id="KW-0663">Pyridoxal phosphate</keyword>
<dbReference type="PANTHER" id="PTHR45688">
    <property type="match status" value="1"/>
</dbReference>
<dbReference type="EMBL" id="CALNXJ010000001">
    <property type="protein sequence ID" value="CAH3031534.1"/>
    <property type="molecule type" value="Genomic_DNA"/>
</dbReference>
<dbReference type="CDD" id="cd00610">
    <property type="entry name" value="OAT_like"/>
    <property type="match status" value="1"/>
</dbReference>
<keyword evidence="5" id="KW-1185">Reference proteome</keyword>
<dbReference type="InterPro" id="IPR049704">
    <property type="entry name" value="Aminotrans_3_PPA_site"/>
</dbReference>
<evidence type="ECO:0000256" key="2">
    <source>
        <dbReference type="ARBA" id="ARBA00022898"/>
    </source>
</evidence>
<dbReference type="InterPro" id="IPR005814">
    <property type="entry name" value="Aminotrans_3"/>
</dbReference>
<dbReference type="PANTHER" id="PTHR45688:SF13">
    <property type="entry name" value="ALANINE--GLYOXYLATE AMINOTRANSFERASE 2-LIKE"/>
    <property type="match status" value="1"/>
</dbReference>
<dbReference type="PIRSF" id="PIRSF000521">
    <property type="entry name" value="Transaminase_4ab_Lys_Orn"/>
    <property type="match status" value="1"/>
</dbReference>
<protein>
    <recommendedName>
        <fullName evidence="6">Ethanolamine-phosphate phospho-lyase</fullName>
    </recommendedName>
</protein>
<dbReference type="InterPro" id="IPR015421">
    <property type="entry name" value="PyrdxlP-dep_Trfase_major"/>
</dbReference>
<gene>
    <name evidence="4" type="ORF">PMEA_00000235</name>
</gene>